<comment type="caution">
    <text evidence="2">The sequence shown here is derived from an EMBL/GenBank/DDBJ whole genome shotgun (WGS) entry which is preliminary data.</text>
</comment>
<protein>
    <submittedName>
        <fullName evidence="2">Polymorphic outer membrane protein</fullName>
    </submittedName>
</protein>
<feature type="region of interest" description="Disordered" evidence="1">
    <location>
        <begin position="462"/>
        <end position="481"/>
    </location>
</feature>
<reference evidence="2" key="1">
    <citation type="submission" date="2020-06" db="EMBL/GenBank/DDBJ databases">
        <authorList>
            <consortium name="Plant Systems Biology data submission"/>
        </authorList>
    </citation>
    <scope>NUCLEOTIDE SEQUENCE</scope>
    <source>
        <strain evidence="2">D6</strain>
    </source>
</reference>
<feature type="compositionally biased region" description="Polar residues" evidence="1">
    <location>
        <begin position="1986"/>
        <end position="2015"/>
    </location>
</feature>
<feature type="region of interest" description="Disordered" evidence="1">
    <location>
        <begin position="1320"/>
        <end position="1355"/>
    </location>
</feature>
<evidence type="ECO:0000313" key="3">
    <source>
        <dbReference type="Proteomes" id="UP001153069"/>
    </source>
</evidence>
<feature type="compositionally biased region" description="Low complexity" evidence="1">
    <location>
        <begin position="420"/>
        <end position="436"/>
    </location>
</feature>
<feature type="region of interest" description="Disordered" evidence="1">
    <location>
        <begin position="1509"/>
        <end position="1538"/>
    </location>
</feature>
<evidence type="ECO:0000256" key="1">
    <source>
        <dbReference type="SAM" id="MobiDB-lite"/>
    </source>
</evidence>
<feature type="compositionally biased region" description="Polar residues" evidence="1">
    <location>
        <begin position="437"/>
        <end position="446"/>
    </location>
</feature>
<gene>
    <name evidence="2" type="ORF">SEMRO_1273_G258300.1</name>
</gene>
<evidence type="ECO:0000313" key="2">
    <source>
        <dbReference type="EMBL" id="CAB9522161.1"/>
    </source>
</evidence>
<keyword evidence="3" id="KW-1185">Reference proteome</keyword>
<dbReference type="Proteomes" id="UP001153069">
    <property type="component" value="Unassembled WGS sequence"/>
</dbReference>
<feature type="region of interest" description="Disordered" evidence="1">
    <location>
        <begin position="411"/>
        <end position="457"/>
    </location>
</feature>
<feature type="compositionally biased region" description="Low complexity" evidence="1">
    <location>
        <begin position="447"/>
        <end position="457"/>
    </location>
</feature>
<feature type="region of interest" description="Disordered" evidence="1">
    <location>
        <begin position="245"/>
        <end position="274"/>
    </location>
</feature>
<feature type="compositionally biased region" description="Polar residues" evidence="1">
    <location>
        <begin position="1529"/>
        <end position="1538"/>
    </location>
</feature>
<feature type="region of interest" description="Disordered" evidence="1">
    <location>
        <begin position="1770"/>
        <end position="1793"/>
    </location>
</feature>
<accession>A0A9N8HQC7</accession>
<name>A0A9N8HQC7_9STRA</name>
<proteinExistence type="predicted"/>
<feature type="compositionally biased region" description="Polar residues" evidence="1">
    <location>
        <begin position="865"/>
        <end position="874"/>
    </location>
</feature>
<feature type="compositionally biased region" description="Low complexity" evidence="1">
    <location>
        <begin position="722"/>
        <end position="747"/>
    </location>
</feature>
<feature type="region of interest" description="Disordered" evidence="1">
    <location>
        <begin position="1961"/>
        <end position="2015"/>
    </location>
</feature>
<feature type="region of interest" description="Disordered" evidence="1">
    <location>
        <begin position="858"/>
        <end position="880"/>
    </location>
</feature>
<feature type="compositionally biased region" description="Low complexity" evidence="1">
    <location>
        <begin position="1973"/>
        <end position="1985"/>
    </location>
</feature>
<dbReference type="EMBL" id="CAICTM010001271">
    <property type="protein sequence ID" value="CAB9522161.1"/>
    <property type="molecule type" value="Genomic_DNA"/>
</dbReference>
<feature type="region of interest" description="Disordered" evidence="1">
    <location>
        <begin position="722"/>
        <end position="789"/>
    </location>
</feature>
<feature type="compositionally biased region" description="Polar residues" evidence="1">
    <location>
        <begin position="1003"/>
        <end position="1017"/>
    </location>
</feature>
<feature type="compositionally biased region" description="Low complexity" evidence="1">
    <location>
        <begin position="251"/>
        <end position="274"/>
    </location>
</feature>
<feature type="region of interest" description="Disordered" evidence="1">
    <location>
        <begin position="998"/>
        <end position="1064"/>
    </location>
</feature>
<feature type="compositionally biased region" description="Polar residues" evidence="1">
    <location>
        <begin position="749"/>
        <end position="758"/>
    </location>
</feature>
<organism evidence="2 3">
    <name type="scientific">Seminavis robusta</name>
    <dbReference type="NCBI Taxonomy" id="568900"/>
    <lineage>
        <taxon>Eukaryota</taxon>
        <taxon>Sar</taxon>
        <taxon>Stramenopiles</taxon>
        <taxon>Ochrophyta</taxon>
        <taxon>Bacillariophyta</taxon>
        <taxon>Bacillariophyceae</taxon>
        <taxon>Bacillariophycidae</taxon>
        <taxon>Naviculales</taxon>
        <taxon>Naviculaceae</taxon>
        <taxon>Seminavis</taxon>
    </lineage>
</organism>
<sequence>MPAMDLTRTIRIGTLSLIFLSVVTTILHQWHQSVQKNRSQSLWQQFEHEHEALDSEALPLETHRRRRHLNNAPQQKEQRVLGADDDWVYLNQDDFYYSGKKAQGDKNNGGGKDSTTPAPIMITAPADPTNPQVVTLSPVADSTTRSPQVPQPTDVSITTAPVDISAPLPTLQVSLPAATNPPVAAGTNPPISSPPITVTPIVVIPATPVPVSNPLPAPTGAAAQPTADPPVLVIAVTDAPVAATPEPSVATTTDTPTVMPETPAPSSTTTTDAPVVTTDAPVVTTDAPSSSDTGDAPTLNPTLLAATTTGLAEVYGCLKISQVPLEVWFHSDTDAVCLSNDCSDALRCCRFHAEGTLKCDDTNANPENPCLCHDFTKDPTTLPASPLVADLPEYTMPPTVETTEYPTIAETPTAADTESPTEAMTEEPTVPPAEETINPTDQPTESTTVPVAGTPVPTIPVELPQQETEDPTDGTTDAPTVADDVATETPTAPEPMPSTSPIDETPAPTLAMTLTQEPTAAAPTAIIQVEEISLPQDLPDQANVPDRDVLKEPEPCLPFDQASPLVFHPRTEALCKTNECNDGCCRIRNWLICDRDNEFSDSPCVCNENTATDREDEGPGETVLVDVEIDASETDAVESNAVPHNNATDPLDPDVCVNGSPLYDVANFASFTQCARSAECAAMDATHCCLVSYCMCGAPLENATAECVPPFELPAVEAFPSESITASSTTEAPTESPAASATTVAPTGIPTTGRTETPTDAAVEVTKAPTDSPTDQIDDAVANDTDDDVDSPCANGSVYQTMSGFSQFQSCVTSADCGSSPTHCCLERYCLCAPPQKDAQEECVPPFGVLMDEPVTAGRDHEGTPTGQISLNPSAPSPSPVATIKPSVMPATGSPVATIKPSVLQPTKPLVEKVSCEDFGNEDAMATRMDHPNSDSVCLTNSCSLGCCRFYWWFVCDENNDFPNIPCVCNENTQDPENFVPNDLPSVAAAVTSTPTALMGEEQQVTSIPTAEPTTPTALMGEEQQVTSMPTAEPSIEADVTTPSPTTSPGDLATSIPAREPSVLPPMKPLVEKVACKDFGNEDAMSTRMDHPNSDSVCLTNSCSQGCCRFYWWFVCDENNDFPNIPCVCNENTQDPEKFVPDDDPPAAVAVTSTPTTSMGEEQQVTSIPTAELSIEADVTTPSPTTSLEDLATSVPTEEPIALPPMNPLIETEACRELGDDMQSRTNHPNSDPVCLTNSCSRGCCRVYWWFVCDENNDFKHIPCVCNDNTQDPESFVPNDHPAEVAVTSTPTALVGEEYQLTSIPTVEPSAKVVTPSHPTAVLSATPTPTEAAGEELSIGPTTSSPDATSAVEPTSVRPMKALIERVACRNFEEDLETRMDHPSSDQVCLTNSCNHGCCRVYWWFVCDEDNEFSFVPCVCNENTQDPNNFVKYEEPDDSVEPHRICQAGTIFHNLAGYEDHTKCFGDSDCGGDECCLSQSCLCGKPDGEGSCVPPDPSAVVQVTRDMDNGKEEVDDESSVRMGADFPTNEPTLSPADDSTSVHVVEKSACVPFEGDAIRLANHPNTDEACRTNSCSNGCCRIYHWLLCDESNDLALSPCVCNENTIDPANFPDDDGVVEPPIDVAPEDVCREGSIYQTLDSFSEMKPCFNGDECDAGQCCLSSYCLCGVPSNSTAECVPIPDPPPTEAHNDVEVESIGLEPQEIPPVDACLQGVDVFYSDPSYAHFTQCVTSNDCPTIAGECCLSKYCMCGPPSNEESAMYECVPTSDEEETTTVAVSPGPTAATSEPTGSPTETPLIPLEETVACVPFDGSVLVHADHPNTHETCKTNSCGGGCCRSYWWLLCDETNAFKFAPCICNENTQDPANFQPPPTPPPVPLGPTDVCNDGSDYHGHPSFSALTPCYGADGCGEGGCCMKKFCFCGTSNDPEKDCVPDAFDSFLDAVEVVEEVSIPEETFATLVPTSLGTSQPPAPSESLTEATETSATQVPTESYAESVTTSPTDSVGTNVTPSPTESVATTTLTLSPINTDPVPTGVAPSPTGSVIETSVTVAPSTKQVHVIEQVACVQFAGNVLHHAEHANSDESCKTNTCPNGCCRSYWWLLCDEDNAYTFAPCICNENTQDPQQFVSNKPVRDTPAPQSLVSTNPDACKDGSPFHHITNFDHLTRCFDGQGCGEGECCVTAFCLCMKPDSLDECLVPVPEGVVVNSNV</sequence>